<accession>A0AAV4AY45</accession>
<proteinExistence type="predicted"/>
<comment type="caution">
    <text evidence="1">The sequence shown here is derived from an EMBL/GenBank/DDBJ whole genome shotgun (WGS) entry which is preliminary data.</text>
</comment>
<gene>
    <name evidence="1" type="ORF">PoB_003875300</name>
</gene>
<protein>
    <submittedName>
        <fullName evidence="1">Uncharacterized protein</fullName>
    </submittedName>
</protein>
<dbReference type="AlphaFoldDB" id="A0AAV4AY45"/>
<evidence type="ECO:0000313" key="2">
    <source>
        <dbReference type="Proteomes" id="UP000735302"/>
    </source>
</evidence>
<dbReference type="EMBL" id="BLXT01004391">
    <property type="protein sequence ID" value="GFO12248.1"/>
    <property type="molecule type" value="Genomic_DNA"/>
</dbReference>
<reference evidence="1 2" key="1">
    <citation type="journal article" date="2021" name="Elife">
        <title>Chloroplast acquisition without the gene transfer in kleptoplastic sea slugs, Plakobranchus ocellatus.</title>
        <authorList>
            <person name="Maeda T."/>
            <person name="Takahashi S."/>
            <person name="Yoshida T."/>
            <person name="Shimamura S."/>
            <person name="Takaki Y."/>
            <person name="Nagai Y."/>
            <person name="Toyoda A."/>
            <person name="Suzuki Y."/>
            <person name="Arimoto A."/>
            <person name="Ishii H."/>
            <person name="Satoh N."/>
            <person name="Nishiyama T."/>
            <person name="Hasebe M."/>
            <person name="Maruyama T."/>
            <person name="Minagawa J."/>
            <person name="Obokata J."/>
            <person name="Shigenobu S."/>
        </authorList>
    </citation>
    <scope>NUCLEOTIDE SEQUENCE [LARGE SCALE GENOMIC DNA]</scope>
</reference>
<evidence type="ECO:0000313" key="1">
    <source>
        <dbReference type="EMBL" id="GFO12248.1"/>
    </source>
</evidence>
<name>A0AAV4AY45_9GAST</name>
<dbReference type="Proteomes" id="UP000735302">
    <property type="component" value="Unassembled WGS sequence"/>
</dbReference>
<keyword evidence="2" id="KW-1185">Reference proteome</keyword>
<organism evidence="1 2">
    <name type="scientific">Plakobranchus ocellatus</name>
    <dbReference type="NCBI Taxonomy" id="259542"/>
    <lineage>
        <taxon>Eukaryota</taxon>
        <taxon>Metazoa</taxon>
        <taxon>Spiralia</taxon>
        <taxon>Lophotrochozoa</taxon>
        <taxon>Mollusca</taxon>
        <taxon>Gastropoda</taxon>
        <taxon>Heterobranchia</taxon>
        <taxon>Euthyneura</taxon>
        <taxon>Panpulmonata</taxon>
        <taxon>Sacoglossa</taxon>
        <taxon>Placobranchoidea</taxon>
        <taxon>Plakobranchidae</taxon>
        <taxon>Plakobranchus</taxon>
    </lineage>
</organism>
<sequence>MSHSEDSEIAKGNRHIQGVEFDDGSDDLLLNFDESNLDRDQIGQKVKVKVLQLLGLDLDLGLSRVGSVEGAVAQQLIVILTP</sequence>